<dbReference type="AlphaFoldDB" id="A0A397TAV0"/>
<dbReference type="InterPro" id="IPR011009">
    <property type="entry name" value="Kinase-like_dom_sf"/>
</dbReference>
<feature type="binding site" evidence="1">
    <location>
        <position position="383"/>
    </location>
    <ligand>
        <name>ATP</name>
        <dbReference type="ChEBI" id="CHEBI:30616"/>
    </ligand>
</feature>
<organism evidence="3 4">
    <name type="scientific">Glomus cerebriforme</name>
    <dbReference type="NCBI Taxonomy" id="658196"/>
    <lineage>
        <taxon>Eukaryota</taxon>
        <taxon>Fungi</taxon>
        <taxon>Fungi incertae sedis</taxon>
        <taxon>Mucoromycota</taxon>
        <taxon>Glomeromycotina</taxon>
        <taxon>Glomeromycetes</taxon>
        <taxon>Glomerales</taxon>
        <taxon>Glomeraceae</taxon>
        <taxon>Glomus</taxon>
    </lineage>
</organism>
<gene>
    <name evidence="3" type="ORF">C1645_874979</name>
</gene>
<dbReference type="OrthoDB" id="4062651at2759"/>
<dbReference type="Pfam" id="PF07714">
    <property type="entry name" value="PK_Tyr_Ser-Thr"/>
    <property type="match status" value="2"/>
</dbReference>
<dbReference type="PRINTS" id="PR00109">
    <property type="entry name" value="TYRKINASE"/>
</dbReference>
<dbReference type="InterPro" id="IPR017441">
    <property type="entry name" value="Protein_kinase_ATP_BS"/>
</dbReference>
<dbReference type="EMBL" id="QKYT01000134">
    <property type="protein sequence ID" value="RIA92121.1"/>
    <property type="molecule type" value="Genomic_DNA"/>
</dbReference>
<keyword evidence="3" id="KW-0808">Transferase</keyword>
<dbReference type="InterPro" id="IPR001245">
    <property type="entry name" value="Ser-Thr/Tyr_kinase_cat_dom"/>
</dbReference>
<dbReference type="PANTHER" id="PTHR44329">
    <property type="entry name" value="SERINE/THREONINE-PROTEIN KINASE TNNI3K-RELATED"/>
    <property type="match status" value="1"/>
</dbReference>
<dbReference type="Proteomes" id="UP000265703">
    <property type="component" value="Unassembled WGS sequence"/>
</dbReference>
<feature type="domain" description="Protein kinase" evidence="2">
    <location>
        <begin position="354"/>
        <end position="616"/>
    </location>
</feature>
<evidence type="ECO:0000313" key="4">
    <source>
        <dbReference type="Proteomes" id="UP000265703"/>
    </source>
</evidence>
<name>A0A397TAV0_9GLOM</name>
<sequence length="645" mass="76330">MSQYLSTKFQDAIFNVITERRTKWRRYPKIPEFIEPSIEPIELLDPFNRKKTDIRASIIRKSYKSLNVACIPINIPTKKDEAKHIIQRIEIMSKLNLSRNFLKFYGISSTIDTLIIVNEWAELGNLREVYNKYNISWTVKVQIALDICRGICFMHENKILYRNLQCANIMVSEYFEPKISNFEYSCYMDDKLPSNLNMDDMINWMAPEKIENFDSYKYDTKCEVFSFGMLLWELDFERIPYQDWNVQKIKNHVLNNNRENLNDESTNDKELYLEIIKNTWNQKPEDRYRFSNVFNKLENLTFSYYKNGISLKLVPKFTPYSKTISIDEVEEKARKWVEDAIGKKVIKSIEWSELYSMEKIGEGNFGSVYKACWSNIHNDVVCKKLALSSDIQYKWWGAFKHELHMQSRVHSCENIIRILGISKNFEDEYYIVMEYADEGDLKCYLSKNFKNLDWNKKFGLALDITNGLYFLHKEQILHRDLHAKNIVIHQGKAKITDFGYSKSMNTITIIHEKLFGNIPYVAPEIFEASKTKQDPYSEYSDIYSLGILLWEISSGQSPFKDQQDYTVIAAILRGTREERKQGTPDEYYELYNGCWNGTPEKRHNIEYVYNTLKKLLEGDKKEIVNKKDFEEDDLYLPSNELQETK</sequence>
<accession>A0A397TAV0</accession>
<keyword evidence="1" id="KW-0547">Nucleotide-binding</keyword>
<dbReference type="InterPro" id="IPR000719">
    <property type="entry name" value="Prot_kinase_dom"/>
</dbReference>
<dbReference type="STRING" id="658196.A0A397TAV0"/>
<reference evidence="3 4" key="1">
    <citation type="submission" date="2018-06" db="EMBL/GenBank/DDBJ databases">
        <title>Comparative genomics reveals the genomic features of Rhizophagus irregularis, R. cerebriforme, R. diaphanum and Gigaspora rosea, and their symbiotic lifestyle signature.</title>
        <authorList>
            <person name="Morin E."/>
            <person name="San Clemente H."/>
            <person name="Chen E.C.H."/>
            <person name="De La Providencia I."/>
            <person name="Hainaut M."/>
            <person name="Kuo A."/>
            <person name="Kohler A."/>
            <person name="Murat C."/>
            <person name="Tang N."/>
            <person name="Roy S."/>
            <person name="Loubradou J."/>
            <person name="Henrissat B."/>
            <person name="Grigoriev I.V."/>
            <person name="Corradi N."/>
            <person name="Roux C."/>
            <person name="Martin F.M."/>
        </authorList>
    </citation>
    <scope>NUCLEOTIDE SEQUENCE [LARGE SCALE GENOMIC DNA]</scope>
    <source>
        <strain evidence="3 4">DAOM 227022</strain>
    </source>
</reference>
<dbReference type="GO" id="GO:0004674">
    <property type="term" value="F:protein serine/threonine kinase activity"/>
    <property type="evidence" value="ECO:0007669"/>
    <property type="project" value="TreeGrafter"/>
</dbReference>
<evidence type="ECO:0000259" key="2">
    <source>
        <dbReference type="PROSITE" id="PS50011"/>
    </source>
</evidence>
<dbReference type="InterPro" id="IPR051681">
    <property type="entry name" value="Ser/Thr_Kinases-Pseudokinases"/>
</dbReference>
<dbReference type="PROSITE" id="PS50011">
    <property type="entry name" value="PROTEIN_KINASE_DOM"/>
    <property type="match status" value="2"/>
</dbReference>
<comment type="caution">
    <text evidence="3">The sequence shown here is derived from an EMBL/GenBank/DDBJ whole genome shotgun (WGS) entry which is preliminary data.</text>
</comment>
<keyword evidence="3" id="KW-0418">Kinase</keyword>
<dbReference type="PROSITE" id="PS00107">
    <property type="entry name" value="PROTEIN_KINASE_ATP"/>
    <property type="match status" value="1"/>
</dbReference>
<dbReference type="SUPFAM" id="SSF56112">
    <property type="entry name" value="Protein kinase-like (PK-like)"/>
    <property type="match status" value="2"/>
</dbReference>
<dbReference type="GO" id="GO:0005524">
    <property type="term" value="F:ATP binding"/>
    <property type="evidence" value="ECO:0007669"/>
    <property type="project" value="UniProtKB-UniRule"/>
</dbReference>
<protein>
    <submittedName>
        <fullName evidence="3">Kinase-like domain-containing protein</fullName>
    </submittedName>
</protein>
<evidence type="ECO:0000256" key="1">
    <source>
        <dbReference type="PROSITE-ProRule" id="PRU10141"/>
    </source>
</evidence>
<dbReference type="Gene3D" id="1.10.510.10">
    <property type="entry name" value="Transferase(Phosphotransferase) domain 1"/>
    <property type="match status" value="2"/>
</dbReference>
<proteinExistence type="predicted"/>
<feature type="domain" description="Protein kinase" evidence="2">
    <location>
        <begin position="41"/>
        <end position="302"/>
    </location>
</feature>
<keyword evidence="4" id="KW-1185">Reference proteome</keyword>
<evidence type="ECO:0000313" key="3">
    <source>
        <dbReference type="EMBL" id="RIA92121.1"/>
    </source>
</evidence>
<keyword evidence="1" id="KW-0067">ATP-binding</keyword>